<dbReference type="OMA" id="NIQISTM"/>
<dbReference type="AlphaFoldDB" id="B4J7P4"/>
<name>B4J7P4_DROGR</name>
<evidence type="ECO:0000256" key="3">
    <source>
        <dbReference type="ARBA" id="ARBA00022679"/>
    </source>
</evidence>
<dbReference type="SUPFAM" id="SSF53756">
    <property type="entry name" value="UDP-Glycosyltransferase/glycogen phosphorylase"/>
    <property type="match status" value="2"/>
</dbReference>
<dbReference type="eggNOG" id="KOG1192">
    <property type="taxonomic scope" value="Eukaryota"/>
</dbReference>
<dbReference type="InterPro" id="IPR050271">
    <property type="entry name" value="UDP-glycosyltransferase"/>
</dbReference>
<keyword evidence="7" id="KW-1185">Reference proteome</keyword>
<dbReference type="STRING" id="7222.B4J7P4"/>
<sequence length="786" mass="90249">MHLQALRLALLCSVLGALTQVRPVDGAKILAVYAFPGKSHYMMHTALIRELIESGHQVTMIAAFSLESQQLGSNYTELLIEPVYDFWHDVKLNFGVQHLFDLTRMKNYDFLKMLEIIGLKTTEHALLQPKVQSLIHATETEGVFDLLLAEQFYQEAFLALAYKYNIPIVTTSTLGYENHMSQMMGLITPWSFVPHGFMPFTDRMSFLERLRNTYVSLYEDLDRLYNYFPKMDNLAKQHFGNVLADVPKVRQMEKQISQPKNVLKFLLLGFVALQHFEIGAGSRILAAFFFPGKSHFMMTNAIIRELVQRGHEVTFITPFTLANENLGSNYTEVLLPQFNIWRTILEMSKGKSVLDMTDMDTLTFIKMAMVMGSETTNFAFEQKEVLNLINAKDKVGKFDLLLAEQFFNEGALLLGHLYQIPIITMSTFGFANYLSPLVGIVTPWSYVSHGWKPYSDRMSLSERIDNVYSSLMEDIIRQFWYYPAQNEILQRHFSKQFKDLPTIKQLESNISVILLNAHMPLEPPRPLSFNMIPVGGLHIKPAQPLPTEMQKFLDEAEHGAIYFSLGSQVKSADLPPEKLKIFLDVFRSLKQRILWKFEDDKLPNKPANVMVQKWMPQSDILAHPNVKVFISHGGLFGTQEAVYHGVPVLGMPVYADQYLNINKGKVAGYALGVDYRTVTEEELRYSLTELLENPKYRDTMRRASRIFRDRPLSAMDTAMFWIDYVIEHRGAPHMVSEGINLPWYKFYLLDIIGIALAIVLLPILGLFLICRSFKSNKKQKPKSKRH</sequence>
<dbReference type="InParanoid" id="B4J7P4"/>
<dbReference type="EMBL" id="CH916367">
    <property type="protein sequence ID" value="EDW02192.1"/>
    <property type="molecule type" value="Genomic_DNA"/>
</dbReference>
<gene>
    <name evidence="6" type="primary">Dgri\GH20035</name>
    <name evidence="6" type="ORF">Dgri_GH20035</name>
</gene>
<comment type="similarity">
    <text evidence="1">Belongs to the UDP-glycosyltransferase family.</text>
</comment>
<dbReference type="PROSITE" id="PS00375">
    <property type="entry name" value="UDPGT"/>
    <property type="match status" value="1"/>
</dbReference>
<dbReference type="Proteomes" id="UP000001070">
    <property type="component" value="Unassembled WGS sequence"/>
</dbReference>
<evidence type="ECO:0000256" key="1">
    <source>
        <dbReference type="ARBA" id="ARBA00009995"/>
    </source>
</evidence>
<dbReference type="GO" id="GO:0008194">
    <property type="term" value="F:UDP-glycosyltransferase activity"/>
    <property type="evidence" value="ECO:0007669"/>
    <property type="project" value="InterPro"/>
</dbReference>
<dbReference type="OrthoDB" id="5835829at2759"/>
<evidence type="ECO:0000313" key="7">
    <source>
        <dbReference type="Proteomes" id="UP000001070"/>
    </source>
</evidence>
<organism evidence="7">
    <name type="scientific">Drosophila grimshawi</name>
    <name type="common">Hawaiian fruit fly</name>
    <name type="synonym">Idiomyia grimshawi</name>
    <dbReference type="NCBI Taxonomy" id="7222"/>
    <lineage>
        <taxon>Eukaryota</taxon>
        <taxon>Metazoa</taxon>
        <taxon>Ecdysozoa</taxon>
        <taxon>Arthropoda</taxon>
        <taxon>Hexapoda</taxon>
        <taxon>Insecta</taxon>
        <taxon>Pterygota</taxon>
        <taxon>Neoptera</taxon>
        <taxon>Endopterygota</taxon>
        <taxon>Diptera</taxon>
        <taxon>Brachycera</taxon>
        <taxon>Muscomorpha</taxon>
        <taxon>Ephydroidea</taxon>
        <taxon>Drosophilidae</taxon>
        <taxon>Drosophila</taxon>
        <taxon>Hawaiian Drosophila</taxon>
    </lineage>
</organism>
<accession>B4J7P4</accession>
<keyword evidence="4" id="KW-1133">Transmembrane helix</keyword>
<feature type="chain" id="PRO_5002808501" evidence="5">
    <location>
        <begin position="27"/>
        <end position="786"/>
    </location>
</feature>
<dbReference type="FunFam" id="3.40.50.2000:FF:000174">
    <property type="entry name" value="UDP-glucuronosyltransferase"/>
    <property type="match status" value="2"/>
</dbReference>
<dbReference type="InterPro" id="IPR002213">
    <property type="entry name" value="UDP_glucos_trans"/>
</dbReference>
<dbReference type="PANTHER" id="PTHR48043:SF60">
    <property type="entry name" value="UDP-GLUCURONOSYLTRANSFERASE"/>
    <property type="match status" value="1"/>
</dbReference>
<evidence type="ECO:0000256" key="5">
    <source>
        <dbReference type="SAM" id="SignalP"/>
    </source>
</evidence>
<dbReference type="Gene3D" id="3.40.50.2000">
    <property type="entry name" value="Glycogen Phosphorylase B"/>
    <property type="match status" value="3"/>
</dbReference>
<dbReference type="Pfam" id="PF00201">
    <property type="entry name" value="UDPGT"/>
    <property type="match status" value="2"/>
</dbReference>
<dbReference type="CDD" id="cd03784">
    <property type="entry name" value="GT1_Gtf-like"/>
    <property type="match status" value="1"/>
</dbReference>
<evidence type="ECO:0000256" key="2">
    <source>
        <dbReference type="ARBA" id="ARBA00022676"/>
    </source>
</evidence>
<dbReference type="FunFam" id="3.40.50.2000:FF:000050">
    <property type="entry name" value="UDP-glucuronosyltransferase"/>
    <property type="match status" value="1"/>
</dbReference>
<keyword evidence="5" id="KW-0732">Signal</keyword>
<evidence type="ECO:0000256" key="4">
    <source>
        <dbReference type="SAM" id="Phobius"/>
    </source>
</evidence>
<proteinExistence type="inferred from homology"/>
<keyword evidence="4" id="KW-0472">Membrane</keyword>
<feature type="signal peptide" evidence="5">
    <location>
        <begin position="1"/>
        <end position="26"/>
    </location>
</feature>
<keyword evidence="2" id="KW-0328">Glycosyltransferase</keyword>
<dbReference type="PhylomeDB" id="B4J7P4"/>
<reference evidence="6 7" key="1">
    <citation type="journal article" date="2007" name="Nature">
        <title>Evolution of genes and genomes on the Drosophila phylogeny.</title>
        <authorList>
            <consortium name="Drosophila 12 Genomes Consortium"/>
            <person name="Clark A.G."/>
            <person name="Eisen M.B."/>
            <person name="Smith D.R."/>
            <person name="Bergman C.M."/>
            <person name="Oliver B."/>
            <person name="Markow T.A."/>
            <person name="Kaufman T.C."/>
            <person name="Kellis M."/>
            <person name="Gelbart W."/>
            <person name="Iyer V.N."/>
            <person name="Pollard D.A."/>
            <person name="Sackton T.B."/>
            <person name="Larracuente A.M."/>
            <person name="Singh N.D."/>
            <person name="Abad J.P."/>
            <person name="Abt D.N."/>
            <person name="Adryan B."/>
            <person name="Aguade M."/>
            <person name="Akashi H."/>
            <person name="Anderson W.W."/>
            <person name="Aquadro C.F."/>
            <person name="Ardell D.H."/>
            <person name="Arguello R."/>
            <person name="Artieri C.G."/>
            <person name="Barbash D.A."/>
            <person name="Barker D."/>
            <person name="Barsanti P."/>
            <person name="Batterham P."/>
            <person name="Batzoglou S."/>
            <person name="Begun D."/>
            <person name="Bhutkar A."/>
            <person name="Blanco E."/>
            <person name="Bosak S.A."/>
            <person name="Bradley R.K."/>
            <person name="Brand A.D."/>
            <person name="Brent M.R."/>
            <person name="Brooks A.N."/>
            <person name="Brown R.H."/>
            <person name="Butlin R.K."/>
            <person name="Caggese C."/>
            <person name="Calvi B.R."/>
            <person name="Bernardo de Carvalho A."/>
            <person name="Caspi A."/>
            <person name="Castrezana S."/>
            <person name="Celniker S.E."/>
            <person name="Chang J.L."/>
            <person name="Chapple C."/>
            <person name="Chatterji S."/>
            <person name="Chinwalla A."/>
            <person name="Civetta A."/>
            <person name="Clifton S.W."/>
            <person name="Comeron J.M."/>
            <person name="Costello J.C."/>
            <person name="Coyne J.A."/>
            <person name="Daub J."/>
            <person name="David R.G."/>
            <person name="Delcher A.L."/>
            <person name="Delehaunty K."/>
            <person name="Do C.B."/>
            <person name="Ebling H."/>
            <person name="Edwards K."/>
            <person name="Eickbush T."/>
            <person name="Evans J.D."/>
            <person name="Filipski A."/>
            <person name="Findeiss S."/>
            <person name="Freyhult E."/>
            <person name="Fulton L."/>
            <person name="Fulton R."/>
            <person name="Garcia A.C."/>
            <person name="Gardiner A."/>
            <person name="Garfield D.A."/>
            <person name="Garvin B.E."/>
            <person name="Gibson G."/>
            <person name="Gilbert D."/>
            <person name="Gnerre S."/>
            <person name="Godfrey J."/>
            <person name="Good R."/>
            <person name="Gotea V."/>
            <person name="Gravely B."/>
            <person name="Greenberg A.J."/>
            <person name="Griffiths-Jones S."/>
            <person name="Gross S."/>
            <person name="Guigo R."/>
            <person name="Gustafson E.A."/>
            <person name="Haerty W."/>
            <person name="Hahn M.W."/>
            <person name="Halligan D.L."/>
            <person name="Halpern A.L."/>
            <person name="Halter G.M."/>
            <person name="Han M.V."/>
            <person name="Heger A."/>
            <person name="Hillier L."/>
            <person name="Hinrichs A.S."/>
            <person name="Holmes I."/>
            <person name="Hoskins R.A."/>
            <person name="Hubisz M.J."/>
            <person name="Hultmark D."/>
            <person name="Huntley M.A."/>
            <person name="Jaffe D.B."/>
            <person name="Jagadeeshan S."/>
            <person name="Jeck W.R."/>
            <person name="Johnson J."/>
            <person name="Jones C.D."/>
            <person name="Jordan W.C."/>
            <person name="Karpen G.H."/>
            <person name="Kataoka E."/>
            <person name="Keightley P.D."/>
            <person name="Kheradpour P."/>
            <person name="Kirkness E.F."/>
            <person name="Koerich L.B."/>
            <person name="Kristiansen K."/>
            <person name="Kudrna D."/>
            <person name="Kulathinal R.J."/>
            <person name="Kumar S."/>
            <person name="Kwok R."/>
            <person name="Lander E."/>
            <person name="Langley C.H."/>
            <person name="Lapoint R."/>
            <person name="Lazzaro B.P."/>
            <person name="Lee S.J."/>
            <person name="Levesque L."/>
            <person name="Li R."/>
            <person name="Lin C.F."/>
            <person name="Lin M.F."/>
            <person name="Lindblad-Toh K."/>
            <person name="Llopart A."/>
            <person name="Long M."/>
            <person name="Low L."/>
            <person name="Lozovsky E."/>
            <person name="Lu J."/>
            <person name="Luo M."/>
            <person name="Machado C.A."/>
            <person name="Makalowski W."/>
            <person name="Marzo M."/>
            <person name="Matsuda M."/>
            <person name="Matzkin L."/>
            <person name="McAllister B."/>
            <person name="McBride C.S."/>
            <person name="McKernan B."/>
            <person name="McKernan K."/>
            <person name="Mendez-Lago M."/>
            <person name="Minx P."/>
            <person name="Mollenhauer M.U."/>
            <person name="Montooth K."/>
            <person name="Mount S.M."/>
            <person name="Mu X."/>
            <person name="Myers E."/>
            <person name="Negre B."/>
            <person name="Newfeld S."/>
            <person name="Nielsen R."/>
            <person name="Noor M.A."/>
            <person name="O'Grady P."/>
            <person name="Pachter L."/>
            <person name="Papaceit M."/>
            <person name="Parisi M.J."/>
            <person name="Parisi M."/>
            <person name="Parts L."/>
            <person name="Pedersen J.S."/>
            <person name="Pesole G."/>
            <person name="Phillippy A.M."/>
            <person name="Ponting C.P."/>
            <person name="Pop M."/>
            <person name="Porcelli D."/>
            <person name="Powell J.R."/>
            <person name="Prohaska S."/>
            <person name="Pruitt K."/>
            <person name="Puig M."/>
            <person name="Quesneville H."/>
            <person name="Ram K.R."/>
            <person name="Rand D."/>
            <person name="Rasmussen M.D."/>
            <person name="Reed L.K."/>
            <person name="Reenan R."/>
            <person name="Reily A."/>
            <person name="Remington K.A."/>
            <person name="Rieger T.T."/>
            <person name="Ritchie M.G."/>
            <person name="Robin C."/>
            <person name="Rogers Y.H."/>
            <person name="Rohde C."/>
            <person name="Rozas J."/>
            <person name="Rubenfield M.J."/>
            <person name="Ruiz A."/>
            <person name="Russo S."/>
            <person name="Salzberg S.L."/>
            <person name="Sanchez-Gracia A."/>
            <person name="Saranga D.J."/>
            <person name="Sato H."/>
            <person name="Schaeffer S.W."/>
            <person name="Schatz M.C."/>
            <person name="Schlenke T."/>
            <person name="Schwartz R."/>
            <person name="Segarra C."/>
            <person name="Singh R.S."/>
            <person name="Sirot L."/>
            <person name="Sirota M."/>
            <person name="Sisneros N.B."/>
            <person name="Smith C.D."/>
            <person name="Smith T.F."/>
            <person name="Spieth J."/>
            <person name="Stage D.E."/>
            <person name="Stark A."/>
            <person name="Stephan W."/>
            <person name="Strausberg R.L."/>
            <person name="Strempel S."/>
            <person name="Sturgill D."/>
            <person name="Sutton G."/>
            <person name="Sutton G.G."/>
            <person name="Tao W."/>
            <person name="Teichmann S."/>
            <person name="Tobari Y.N."/>
            <person name="Tomimura Y."/>
            <person name="Tsolas J.M."/>
            <person name="Valente V.L."/>
            <person name="Venter E."/>
            <person name="Venter J.C."/>
            <person name="Vicario S."/>
            <person name="Vieira F.G."/>
            <person name="Vilella A.J."/>
            <person name="Villasante A."/>
            <person name="Walenz B."/>
            <person name="Wang J."/>
            <person name="Wasserman M."/>
            <person name="Watts T."/>
            <person name="Wilson D."/>
            <person name="Wilson R.K."/>
            <person name="Wing R.A."/>
            <person name="Wolfner M.F."/>
            <person name="Wong A."/>
            <person name="Wong G.K."/>
            <person name="Wu C.I."/>
            <person name="Wu G."/>
            <person name="Yamamoto D."/>
            <person name="Yang H.P."/>
            <person name="Yang S.P."/>
            <person name="Yorke J.A."/>
            <person name="Yoshida K."/>
            <person name="Zdobnov E."/>
            <person name="Zhang P."/>
            <person name="Zhang Y."/>
            <person name="Zimin A.V."/>
            <person name="Baldwin J."/>
            <person name="Abdouelleil A."/>
            <person name="Abdulkadir J."/>
            <person name="Abebe A."/>
            <person name="Abera B."/>
            <person name="Abreu J."/>
            <person name="Acer S.C."/>
            <person name="Aftuck L."/>
            <person name="Alexander A."/>
            <person name="An P."/>
            <person name="Anderson E."/>
            <person name="Anderson S."/>
            <person name="Arachi H."/>
            <person name="Azer M."/>
            <person name="Bachantsang P."/>
            <person name="Barry A."/>
            <person name="Bayul T."/>
            <person name="Berlin A."/>
            <person name="Bessette D."/>
            <person name="Bloom T."/>
            <person name="Blye J."/>
            <person name="Boguslavskiy L."/>
            <person name="Bonnet C."/>
            <person name="Boukhgalter B."/>
            <person name="Bourzgui I."/>
            <person name="Brown A."/>
            <person name="Cahill P."/>
            <person name="Channer S."/>
            <person name="Cheshatsang Y."/>
            <person name="Chuda L."/>
            <person name="Citroen M."/>
            <person name="Collymore A."/>
            <person name="Cooke P."/>
            <person name="Costello M."/>
            <person name="D'Aco K."/>
            <person name="Daza R."/>
            <person name="De Haan G."/>
            <person name="DeGray S."/>
            <person name="DeMaso C."/>
            <person name="Dhargay N."/>
            <person name="Dooley K."/>
            <person name="Dooley E."/>
            <person name="Doricent M."/>
            <person name="Dorje P."/>
            <person name="Dorjee K."/>
            <person name="Dupes A."/>
            <person name="Elong R."/>
            <person name="Falk J."/>
            <person name="Farina A."/>
            <person name="Faro S."/>
            <person name="Ferguson D."/>
            <person name="Fisher S."/>
            <person name="Foley C.D."/>
            <person name="Franke A."/>
            <person name="Friedrich D."/>
            <person name="Gadbois L."/>
            <person name="Gearin G."/>
            <person name="Gearin C.R."/>
            <person name="Giannoukos G."/>
            <person name="Goode T."/>
            <person name="Graham J."/>
            <person name="Grandbois E."/>
            <person name="Grewal S."/>
            <person name="Gyaltsen K."/>
            <person name="Hafez N."/>
            <person name="Hagos B."/>
            <person name="Hall J."/>
            <person name="Henson C."/>
            <person name="Hollinger A."/>
            <person name="Honan T."/>
            <person name="Huard M.D."/>
            <person name="Hughes L."/>
            <person name="Hurhula B."/>
            <person name="Husby M.E."/>
            <person name="Kamat A."/>
            <person name="Kanga B."/>
            <person name="Kashin S."/>
            <person name="Khazanovich D."/>
            <person name="Kisner P."/>
            <person name="Lance K."/>
            <person name="Lara M."/>
            <person name="Lee W."/>
            <person name="Lennon N."/>
            <person name="Letendre F."/>
            <person name="LeVine R."/>
            <person name="Lipovsky A."/>
            <person name="Liu X."/>
            <person name="Liu J."/>
            <person name="Liu S."/>
            <person name="Lokyitsang T."/>
            <person name="Lokyitsang Y."/>
            <person name="Lubonja R."/>
            <person name="Lui A."/>
            <person name="MacDonald P."/>
            <person name="Magnisalis V."/>
            <person name="Maru K."/>
            <person name="Matthews C."/>
            <person name="McCusker W."/>
            <person name="McDonough S."/>
            <person name="Mehta T."/>
            <person name="Meldrim J."/>
            <person name="Meneus L."/>
            <person name="Mihai O."/>
            <person name="Mihalev A."/>
            <person name="Mihova T."/>
            <person name="Mittelman R."/>
            <person name="Mlenga V."/>
            <person name="Montmayeur A."/>
            <person name="Mulrain L."/>
            <person name="Navidi A."/>
            <person name="Naylor J."/>
            <person name="Negash T."/>
            <person name="Nguyen T."/>
            <person name="Nguyen N."/>
            <person name="Nicol R."/>
            <person name="Norbu C."/>
            <person name="Norbu N."/>
            <person name="Novod N."/>
            <person name="O'Neill B."/>
            <person name="Osman S."/>
            <person name="Markiewicz E."/>
            <person name="Oyono O.L."/>
            <person name="Patti C."/>
            <person name="Phunkhang P."/>
            <person name="Pierre F."/>
            <person name="Priest M."/>
            <person name="Raghuraman S."/>
            <person name="Rege F."/>
            <person name="Reyes R."/>
            <person name="Rise C."/>
            <person name="Rogov P."/>
            <person name="Ross K."/>
            <person name="Ryan E."/>
            <person name="Settipalli S."/>
            <person name="Shea T."/>
            <person name="Sherpa N."/>
            <person name="Shi L."/>
            <person name="Shih D."/>
            <person name="Sparrow T."/>
            <person name="Spaulding J."/>
            <person name="Stalker J."/>
            <person name="Stange-Thomann N."/>
            <person name="Stavropoulos S."/>
            <person name="Stone C."/>
            <person name="Strader C."/>
            <person name="Tesfaye S."/>
            <person name="Thomson T."/>
            <person name="Thoulutsang Y."/>
            <person name="Thoulutsang D."/>
            <person name="Topham K."/>
            <person name="Topping I."/>
            <person name="Tsamla T."/>
            <person name="Vassiliev H."/>
            <person name="Vo A."/>
            <person name="Wangchuk T."/>
            <person name="Wangdi T."/>
            <person name="Weiand M."/>
            <person name="Wilkinson J."/>
            <person name="Wilson A."/>
            <person name="Yadav S."/>
            <person name="Young G."/>
            <person name="Yu Q."/>
            <person name="Zembek L."/>
            <person name="Zhong D."/>
            <person name="Zimmer A."/>
            <person name="Zwirko Z."/>
            <person name="Jaffe D.B."/>
            <person name="Alvarez P."/>
            <person name="Brockman W."/>
            <person name="Butler J."/>
            <person name="Chin C."/>
            <person name="Gnerre S."/>
            <person name="Grabherr M."/>
            <person name="Kleber M."/>
            <person name="Mauceli E."/>
            <person name="MacCallum I."/>
        </authorList>
    </citation>
    <scope>NUCLEOTIDE SEQUENCE [LARGE SCALE GENOMIC DNA]</scope>
    <source>
        <strain evidence="7">Tucson 15287-2541.00</strain>
    </source>
</reference>
<keyword evidence="4" id="KW-0812">Transmembrane</keyword>
<evidence type="ECO:0000313" key="6">
    <source>
        <dbReference type="EMBL" id="EDW02192.1"/>
    </source>
</evidence>
<dbReference type="FunCoup" id="B4J7P4">
    <property type="interactions" value="302"/>
</dbReference>
<dbReference type="PANTHER" id="PTHR48043">
    <property type="entry name" value="EG:EG0003.4 PROTEIN-RELATED"/>
    <property type="match status" value="1"/>
</dbReference>
<protein>
    <submittedName>
        <fullName evidence="6">GH20035</fullName>
    </submittedName>
</protein>
<dbReference type="HOGENOM" id="CLU_012949_13_0_1"/>
<feature type="transmembrane region" description="Helical" evidence="4">
    <location>
        <begin position="746"/>
        <end position="770"/>
    </location>
</feature>
<keyword evidence="3" id="KW-0808">Transferase</keyword>
<dbReference type="InterPro" id="IPR035595">
    <property type="entry name" value="UDP_glycos_trans_CS"/>
</dbReference>